<dbReference type="AlphaFoldDB" id="A0AAT9HS23"/>
<dbReference type="Pfam" id="PF01636">
    <property type="entry name" value="APH"/>
    <property type="match status" value="1"/>
</dbReference>
<name>A0AAT9HS23_9ACTN</name>
<gene>
    <name evidence="3" type="ORF">SHKM778_65600</name>
</gene>
<evidence type="ECO:0000256" key="1">
    <source>
        <dbReference type="SAM" id="MobiDB-lite"/>
    </source>
</evidence>
<evidence type="ECO:0000259" key="2">
    <source>
        <dbReference type="Pfam" id="PF01636"/>
    </source>
</evidence>
<organism evidence="3">
    <name type="scientific">Streptomyces haneummycinicus</name>
    <dbReference type="NCBI Taxonomy" id="3074435"/>
    <lineage>
        <taxon>Bacteria</taxon>
        <taxon>Bacillati</taxon>
        <taxon>Actinomycetota</taxon>
        <taxon>Actinomycetes</taxon>
        <taxon>Kitasatosporales</taxon>
        <taxon>Streptomycetaceae</taxon>
        <taxon>Streptomyces</taxon>
    </lineage>
</organism>
<evidence type="ECO:0000313" key="3">
    <source>
        <dbReference type="EMBL" id="BFO20172.1"/>
    </source>
</evidence>
<feature type="region of interest" description="Disordered" evidence="1">
    <location>
        <begin position="47"/>
        <end position="68"/>
    </location>
</feature>
<dbReference type="InterPro" id="IPR002575">
    <property type="entry name" value="Aminoglycoside_PTrfase"/>
</dbReference>
<dbReference type="Gene3D" id="3.90.1200.10">
    <property type="match status" value="1"/>
</dbReference>
<feature type="compositionally biased region" description="Basic and acidic residues" evidence="1">
    <location>
        <begin position="59"/>
        <end position="68"/>
    </location>
</feature>
<dbReference type="InterPro" id="IPR011009">
    <property type="entry name" value="Kinase-like_dom_sf"/>
</dbReference>
<sequence>MVHGDYRLDNALIGQDDRIKAVLDWEMSTLGDPLTDLGLLVMYSMPLGMPDSPSPRPPRRPDTPPRPS</sequence>
<reference evidence="3" key="2">
    <citation type="submission" date="2024-07" db="EMBL/GenBank/DDBJ databases">
        <title>Streptomyces haneummycinica sp. nov., a new antibiotic-producing actinobacterium isolated from marine sediment.</title>
        <authorList>
            <person name="Uemura M."/>
            <person name="Hamada M."/>
            <person name="Hirano S."/>
            <person name="Kobayashi K."/>
            <person name="Ohshiro T."/>
            <person name="Kobayashi T."/>
            <person name="Terahara T."/>
        </authorList>
    </citation>
    <scope>NUCLEOTIDE SEQUENCE</scope>
    <source>
        <strain evidence="3">KM77-8</strain>
    </source>
</reference>
<dbReference type="EMBL" id="AP035768">
    <property type="protein sequence ID" value="BFO20172.1"/>
    <property type="molecule type" value="Genomic_DNA"/>
</dbReference>
<dbReference type="SUPFAM" id="SSF56112">
    <property type="entry name" value="Protein kinase-like (PK-like)"/>
    <property type="match status" value="1"/>
</dbReference>
<reference evidence="3" key="1">
    <citation type="submission" date="2024-06" db="EMBL/GenBank/DDBJ databases">
        <authorList>
            <consortium name="consrtm"/>
            <person name="Uemura M."/>
            <person name="Terahara T."/>
        </authorList>
    </citation>
    <scope>NUCLEOTIDE SEQUENCE</scope>
    <source>
        <strain evidence="3">KM77-8</strain>
    </source>
</reference>
<accession>A0AAT9HS23</accession>
<feature type="domain" description="Aminoglycoside phosphotransferase" evidence="2">
    <location>
        <begin position="2"/>
        <end position="50"/>
    </location>
</feature>
<proteinExistence type="predicted"/>
<protein>
    <recommendedName>
        <fullName evidence="2">Aminoglycoside phosphotransferase domain-containing protein</fullName>
    </recommendedName>
</protein>